<feature type="compositionally biased region" description="Low complexity" evidence="1">
    <location>
        <begin position="1"/>
        <end position="17"/>
    </location>
</feature>
<dbReference type="Proteomes" id="UP000324222">
    <property type="component" value="Unassembled WGS sequence"/>
</dbReference>
<dbReference type="EMBL" id="VSRR010115312">
    <property type="protein sequence ID" value="MPC98728.1"/>
    <property type="molecule type" value="Genomic_DNA"/>
</dbReference>
<organism evidence="2 3">
    <name type="scientific">Portunus trituberculatus</name>
    <name type="common">Swimming crab</name>
    <name type="synonym">Neptunus trituberculatus</name>
    <dbReference type="NCBI Taxonomy" id="210409"/>
    <lineage>
        <taxon>Eukaryota</taxon>
        <taxon>Metazoa</taxon>
        <taxon>Ecdysozoa</taxon>
        <taxon>Arthropoda</taxon>
        <taxon>Crustacea</taxon>
        <taxon>Multicrustacea</taxon>
        <taxon>Malacostraca</taxon>
        <taxon>Eumalacostraca</taxon>
        <taxon>Eucarida</taxon>
        <taxon>Decapoda</taxon>
        <taxon>Pleocyemata</taxon>
        <taxon>Brachyura</taxon>
        <taxon>Eubrachyura</taxon>
        <taxon>Portunoidea</taxon>
        <taxon>Portunidae</taxon>
        <taxon>Portuninae</taxon>
        <taxon>Portunus</taxon>
    </lineage>
</organism>
<gene>
    <name evidence="2" type="ORF">E2C01_094109</name>
</gene>
<reference evidence="2 3" key="1">
    <citation type="submission" date="2019-05" db="EMBL/GenBank/DDBJ databases">
        <title>Another draft genome of Portunus trituberculatus and its Hox gene families provides insights of decapod evolution.</title>
        <authorList>
            <person name="Jeong J.-H."/>
            <person name="Song I."/>
            <person name="Kim S."/>
            <person name="Choi T."/>
            <person name="Kim D."/>
            <person name="Ryu S."/>
            <person name="Kim W."/>
        </authorList>
    </citation>
    <scope>NUCLEOTIDE SEQUENCE [LARGE SCALE GENOMIC DNA]</scope>
    <source>
        <tissue evidence="2">Muscle</tissue>
    </source>
</reference>
<dbReference type="AlphaFoldDB" id="A0A5B7K0Q3"/>
<sequence length="88" mass="9078">MNSSSPTKTTTTTTTPTNLHTKRKKHRKESAVVGGKVAAVRSLPRSAAPPRSPPGGHKGYPAIAPEVSLQPHSGGPSGLTGLEEVSSR</sequence>
<evidence type="ECO:0000313" key="3">
    <source>
        <dbReference type="Proteomes" id="UP000324222"/>
    </source>
</evidence>
<name>A0A5B7K0Q3_PORTR</name>
<proteinExistence type="predicted"/>
<feature type="compositionally biased region" description="Low complexity" evidence="1">
    <location>
        <begin position="37"/>
        <end position="49"/>
    </location>
</feature>
<evidence type="ECO:0000256" key="1">
    <source>
        <dbReference type="SAM" id="MobiDB-lite"/>
    </source>
</evidence>
<keyword evidence="3" id="KW-1185">Reference proteome</keyword>
<accession>A0A5B7K0Q3</accession>
<comment type="caution">
    <text evidence="2">The sequence shown here is derived from an EMBL/GenBank/DDBJ whole genome shotgun (WGS) entry which is preliminary data.</text>
</comment>
<feature type="region of interest" description="Disordered" evidence="1">
    <location>
        <begin position="1"/>
        <end position="88"/>
    </location>
</feature>
<protein>
    <submittedName>
        <fullName evidence="2">Uncharacterized protein</fullName>
    </submittedName>
</protein>
<evidence type="ECO:0000313" key="2">
    <source>
        <dbReference type="EMBL" id="MPC98728.1"/>
    </source>
</evidence>